<evidence type="ECO:0000313" key="3">
    <source>
        <dbReference type="Proteomes" id="UP000198925"/>
    </source>
</evidence>
<keyword evidence="1" id="KW-0732">Signal</keyword>
<evidence type="ECO:0008006" key="4">
    <source>
        <dbReference type="Google" id="ProtNLM"/>
    </source>
</evidence>
<organism evidence="2 3">
    <name type="scientific">Belnapia rosea</name>
    <dbReference type="NCBI Taxonomy" id="938405"/>
    <lineage>
        <taxon>Bacteria</taxon>
        <taxon>Pseudomonadati</taxon>
        <taxon>Pseudomonadota</taxon>
        <taxon>Alphaproteobacteria</taxon>
        <taxon>Acetobacterales</taxon>
        <taxon>Roseomonadaceae</taxon>
        <taxon>Belnapia</taxon>
    </lineage>
</organism>
<feature type="chain" id="PRO_5011654794" description="DUF3616 domain-containing protein" evidence="1">
    <location>
        <begin position="29"/>
        <end position="381"/>
    </location>
</feature>
<protein>
    <recommendedName>
        <fullName evidence="4">DUF3616 domain-containing protein</fullName>
    </recommendedName>
</protein>
<accession>A0A1G6RKX2</accession>
<reference evidence="2 3" key="1">
    <citation type="submission" date="2016-10" db="EMBL/GenBank/DDBJ databases">
        <authorList>
            <person name="de Groot N.N."/>
        </authorList>
    </citation>
    <scope>NUCLEOTIDE SEQUENCE [LARGE SCALE GENOMIC DNA]</scope>
    <source>
        <strain evidence="2 3">CPCC 100156</strain>
    </source>
</reference>
<dbReference type="Proteomes" id="UP000198925">
    <property type="component" value="Unassembled WGS sequence"/>
</dbReference>
<dbReference type="EMBL" id="FMZX01000004">
    <property type="protein sequence ID" value="SDD04576.1"/>
    <property type="molecule type" value="Genomic_DNA"/>
</dbReference>
<evidence type="ECO:0000256" key="1">
    <source>
        <dbReference type="SAM" id="SignalP"/>
    </source>
</evidence>
<dbReference type="PROSITE" id="PS51257">
    <property type="entry name" value="PROKAR_LIPOPROTEIN"/>
    <property type="match status" value="1"/>
</dbReference>
<dbReference type="SUPFAM" id="SSF50969">
    <property type="entry name" value="YVTN repeat-like/Quinoprotein amine dehydrogenase"/>
    <property type="match status" value="1"/>
</dbReference>
<name>A0A1G6RKX2_9PROT</name>
<proteinExistence type="predicted"/>
<dbReference type="AlphaFoldDB" id="A0A1G6RKX2"/>
<evidence type="ECO:0000313" key="2">
    <source>
        <dbReference type="EMBL" id="SDD04576.1"/>
    </source>
</evidence>
<dbReference type="InterPro" id="IPR011044">
    <property type="entry name" value="Quino_amine_DH_bsu"/>
</dbReference>
<feature type="signal peptide" evidence="1">
    <location>
        <begin position="1"/>
        <end position="28"/>
    </location>
</feature>
<keyword evidence="3" id="KW-1185">Reference proteome</keyword>
<sequence>MMHSRLPGSTKHVALAMSIIACVSFVGAASAQQPRAVRQDGVTATTGGTCDASAVVAVPAADPPTWLVANDENESLLAITSAGEVLQLGGGNLQQTLRADDAVLERMGRPDGTVRNVVRRGEADLEGAAWLGDHLYFITSHGRNSSGERRPRRERLAAVVVAPGPGGLAVRHAEGMTRYPHLLRDLAQVPLLSAAIDVSDNPNLDLRPEGRGLNIEGLAAGSDGTSLLIGFRNPLTADRKAILLPLLNPAELRPAPEGPRALFGEPILLDLGGRGIRSIEYVPHRNIYLIVAGLAGDGADFALYVWGGLNQPLVLERLKGDEAVVGDAADPFRPEGLAITADGRRIVLVSDDGDRTFGQQPCKDVQPAGNRSFRIMRLVLE</sequence>
<gene>
    <name evidence="2" type="ORF">SAMN04487779_100430</name>
</gene>